<feature type="non-terminal residue" evidence="6">
    <location>
        <position position="349"/>
    </location>
</feature>
<name>A0A8S3YWN2_9EUPU</name>
<organism evidence="6 7">
    <name type="scientific">Candidula unifasciata</name>
    <dbReference type="NCBI Taxonomy" id="100452"/>
    <lineage>
        <taxon>Eukaryota</taxon>
        <taxon>Metazoa</taxon>
        <taxon>Spiralia</taxon>
        <taxon>Lophotrochozoa</taxon>
        <taxon>Mollusca</taxon>
        <taxon>Gastropoda</taxon>
        <taxon>Heterobranchia</taxon>
        <taxon>Euthyneura</taxon>
        <taxon>Panpulmonata</taxon>
        <taxon>Eupulmonata</taxon>
        <taxon>Stylommatophora</taxon>
        <taxon>Helicina</taxon>
        <taxon>Helicoidea</taxon>
        <taxon>Geomitridae</taxon>
        <taxon>Candidula</taxon>
    </lineage>
</organism>
<dbReference type="Pfam" id="PF01630">
    <property type="entry name" value="Glyco_hydro_56"/>
    <property type="match status" value="1"/>
</dbReference>
<dbReference type="OrthoDB" id="5796153at2759"/>
<keyword evidence="5" id="KW-0326">Glycosidase</keyword>
<evidence type="ECO:0000313" key="7">
    <source>
        <dbReference type="Proteomes" id="UP000678393"/>
    </source>
</evidence>
<feature type="disulfide bond" evidence="4">
    <location>
        <begin position="313"/>
        <end position="324"/>
    </location>
</feature>
<feature type="disulfide bond" evidence="4">
    <location>
        <begin position="21"/>
        <end position="288"/>
    </location>
</feature>
<dbReference type="Gene3D" id="3.20.20.70">
    <property type="entry name" value="Aldolase class I"/>
    <property type="match status" value="1"/>
</dbReference>
<dbReference type="SUPFAM" id="SSF51445">
    <property type="entry name" value="(Trans)glycosidases"/>
    <property type="match status" value="1"/>
</dbReference>
<dbReference type="EMBL" id="CAJHNH020000824">
    <property type="protein sequence ID" value="CAG5120055.1"/>
    <property type="molecule type" value="Genomic_DNA"/>
</dbReference>
<keyword evidence="7" id="KW-1185">Reference proteome</keyword>
<dbReference type="PANTHER" id="PTHR11769">
    <property type="entry name" value="HYALURONIDASE"/>
    <property type="match status" value="1"/>
</dbReference>
<dbReference type="AlphaFoldDB" id="A0A8S3YWN2"/>
<dbReference type="EC" id="3.2.1.35" evidence="5"/>
<dbReference type="InterPro" id="IPR017853">
    <property type="entry name" value="GH"/>
</dbReference>
<dbReference type="InterPro" id="IPR013785">
    <property type="entry name" value="Aldolase_TIM"/>
</dbReference>
<dbReference type="Proteomes" id="UP000678393">
    <property type="component" value="Unassembled WGS sequence"/>
</dbReference>
<comment type="catalytic activity">
    <reaction evidence="5">
        <text>Random hydrolysis of (1-&gt;4)-linkages between N-acetyl-beta-D-glucosamine and D-glucuronate residues in hyaluronate.</text>
        <dbReference type="EC" id="3.2.1.35"/>
    </reaction>
</comment>
<comment type="caution">
    <text evidence="6">The sequence shown here is derived from an EMBL/GenBank/DDBJ whole genome shotgun (WGS) entry which is preliminary data.</text>
</comment>
<evidence type="ECO:0000256" key="1">
    <source>
        <dbReference type="ARBA" id="ARBA00008871"/>
    </source>
</evidence>
<proteinExistence type="inferred from homology"/>
<dbReference type="InterPro" id="IPR018155">
    <property type="entry name" value="Hyaluronidase"/>
</dbReference>
<evidence type="ECO:0000256" key="4">
    <source>
        <dbReference type="PIRSR" id="PIRSR038193-3"/>
    </source>
</evidence>
<comment type="similarity">
    <text evidence="1 5">Belongs to the glycosyl hydrolase 56 family.</text>
</comment>
<dbReference type="PIRSF" id="PIRSF038193">
    <property type="entry name" value="Hyaluronidase"/>
    <property type="match status" value="1"/>
</dbReference>
<dbReference type="GO" id="GO:0005975">
    <property type="term" value="P:carbohydrate metabolic process"/>
    <property type="evidence" value="ECO:0007669"/>
    <property type="project" value="InterPro"/>
</dbReference>
<feature type="active site" description="Proton donor" evidence="3">
    <location>
        <position position="109"/>
    </location>
</feature>
<evidence type="ECO:0000256" key="2">
    <source>
        <dbReference type="ARBA" id="ARBA00023157"/>
    </source>
</evidence>
<keyword evidence="2 4" id="KW-1015">Disulfide bond</keyword>
<dbReference type="GO" id="GO:0030214">
    <property type="term" value="P:hyaluronan catabolic process"/>
    <property type="evidence" value="ECO:0007669"/>
    <property type="project" value="TreeGrafter"/>
</dbReference>
<reference evidence="6" key="1">
    <citation type="submission" date="2021-04" db="EMBL/GenBank/DDBJ databases">
        <authorList>
            <consortium name="Molecular Ecology Group"/>
        </authorList>
    </citation>
    <scope>NUCLEOTIDE SEQUENCE</scope>
</reference>
<evidence type="ECO:0000256" key="3">
    <source>
        <dbReference type="PIRSR" id="PIRSR038193-1"/>
    </source>
</evidence>
<accession>A0A8S3YWN2</accession>
<keyword evidence="5" id="KW-0378">Hydrolase</keyword>
<evidence type="ECO:0000256" key="5">
    <source>
        <dbReference type="RuleBase" id="RU610713"/>
    </source>
</evidence>
<sequence length="349" mass="39549">QKENVQPSPFRVVWNYPDESCQLRNIDLELSKYGIVTNEPRTFVGNEIATLYSSKVGLWPSFEDDNITQPINGGIPQLANLTAHLDQLRKDIAKQIPASSTGYAVLDQEEWRTLYDLNYGMYTVYKHASVVEANNKQGSAEEEWNKSAREFMEQSLLEARAVRPNAHWGYYLYPQTWGDAEQTRAVNDRISWLCRASTGIYPSIYLRDMTSSEMKQRVESTLNEAIRMRAMYGQASTPIVAYTIVQADNFFSKDILDYAIGLSAEMGIDGVIIWGSSRRFKPNPAEKCNGIKKYVHDILGPYVSQLTDKFTNCSIRLCGGRGRCVRKDYARSISRHTGSVFPDRPGSTC</sequence>
<protein>
    <recommendedName>
        <fullName evidence="5">Hyaluronidase</fullName>
        <ecNumber evidence="5">3.2.1.35</ecNumber>
    </recommendedName>
</protein>
<dbReference type="GO" id="GO:0004415">
    <property type="term" value="F:hyalurononglucosaminidase activity"/>
    <property type="evidence" value="ECO:0007669"/>
    <property type="project" value="UniProtKB-UniRule"/>
</dbReference>
<gene>
    <name evidence="6" type="ORF">CUNI_LOCUS5613</name>
</gene>
<evidence type="ECO:0000313" key="6">
    <source>
        <dbReference type="EMBL" id="CAG5120055.1"/>
    </source>
</evidence>
<dbReference type="PRINTS" id="PR00846">
    <property type="entry name" value="GLHYDRLASE56"/>
</dbReference>
<dbReference type="PANTHER" id="PTHR11769:SF35">
    <property type="entry name" value="HYALURONIDASE"/>
    <property type="match status" value="1"/>
</dbReference>